<feature type="binding site" evidence="1">
    <location>
        <position position="258"/>
    </location>
    <ligand>
        <name>substrate</name>
    </ligand>
</feature>
<proteinExistence type="inferred from homology"/>
<keyword evidence="1" id="KW-0479">Metal-binding</keyword>
<dbReference type="InterPro" id="IPR004981">
    <property type="entry name" value="Trp_2_3_dOase"/>
</dbReference>
<dbReference type="Gene3D" id="1.20.58.480">
    <property type="match status" value="1"/>
</dbReference>
<gene>
    <name evidence="1" type="primary">kynA</name>
    <name evidence="3" type="ORF">TM51_04992</name>
</gene>
<dbReference type="HAMAP" id="MF_01972">
    <property type="entry name" value="T23O"/>
    <property type="match status" value="1"/>
</dbReference>
<dbReference type="GO" id="GO:0004833">
    <property type="term" value="F:L-tryptophan 2,3-dioxygenase activity"/>
    <property type="evidence" value="ECO:0007669"/>
    <property type="project" value="UniProtKB-UniRule"/>
</dbReference>
<comment type="cofactor">
    <cofactor evidence="1">
        <name>heme</name>
        <dbReference type="ChEBI" id="CHEBI:30413"/>
    </cofactor>
    <text evidence="1">Binds 1 heme group per subunit.</text>
</comment>
<dbReference type="GO" id="GO:0019442">
    <property type="term" value="P:L-tryptophan catabolic process to acetyl-CoA"/>
    <property type="evidence" value="ECO:0007669"/>
    <property type="project" value="TreeGrafter"/>
</dbReference>
<protein>
    <recommendedName>
        <fullName evidence="1">Tryptophan 2,3-dioxygenase</fullName>
        <shortName evidence="1">TDO</shortName>
        <ecNumber evidence="1">1.13.11.11</ecNumber>
    </recommendedName>
    <alternativeName>
        <fullName evidence="1">Tryptamin 2,3-dioxygenase</fullName>
    </alternativeName>
    <alternativeName>
        <fullName evidence="1">Tryptophan oxygenase</fullName>
        <shortName evidence="1">TO</shortName>
        <shortName evidence="1">TRPO</shortName>
    </alternativeName>
    <alternativeName>
        <fullName evidence="1">Tryptophan pyrrolase</fullName>
    </alternativeName>
    <alternativeName>
        <fullName evidence="1">Tryptophanase</fullName>
    </alternativeName>
</protein>
<name>A0A9P2WQV0_THEFU</name>
<dbReference type="InterPro" id="IPR037217">
    <property type="entry name" value="Trp/Indoleamine_2_3_dOase-like"/>
</dbReference>
<feature type="binding site" evidence="1">
    <location>
        <position position="121"/>
    </location>
    <ligand>
        <name>substrate</name>
    </ligand>
</feature>
<comment type="subunit">
    <text evidence="1">Homotetramer.</text>
</comment>
<evidence type="ECO:0000256" key="1">
    <source>
        <dbReference type="HAMAP-Rule" id="MF_01972"/>
    </source>
</evidence>
<accession>A0A9P2WQV0</accession>
<comment type="caution">
    <text evidence="1">Lacks conserved residue(s) required for the propagation of feature annotation.</text>
</comment>
<dbReference type="GO" id="GO:0046872">
    <property type="term" value="F:metal ion binding"/>
    <property type="evidence" value="ECO:0007669"/>
    <property type="project" value="UniProtKB-KW"/>
</dbReference>
<dbReference type="Pfam" id="PF03301">
    <property type="entry name" value="Trp_dioxygenase"/>
    <property type="match status" value="2"/>
</dbReference>
<dbReference type="EC" id="1.13.11.11" evidence="1"/>
<dbReference type="Proteomes" id="UP000014184">
    <property type="component" value="Unassembled WGS sequence"/>
</dbReference>
<dbReference type="GO" id="GO:0020037">
    <property type="term" value="F:heme binding"/>
    <property type="evidence" value="ECO:0007669"/>
    <property type="project" value="UniProtKB-UniRule"/>
</dbReference>
<keyword evidence="1" id="KW-0349">Heme</keyword>
<keyword evidence="4" id="KW-1185">Reference proteome</keyword>
<keyword evidence="1" id="KW-0223">Dioxygenase</keyword>
<sequence length="286" mass="32417">MSSSAALAREQRAERNRGRPTLSFDGVTPYAHYTAVSTLLSLQRPRTEEPAETTFLVATQVMELLFALIRHEWEQARDAVDADDVPAALAALRRGHKAQDVLAESWELLAPMTPTEFNRFRDQLGEASGFQSYGYRHLEFLLGNKSAAMIRPHRADPHVSAELERALAEPSLYDAVLRLLHRRGFPVPAERVERDWTQPAEPHPQVVRVWELVYADDRPDNELLALAEALLDTAERVTLWRHRHAMAVKRTMGAKAGTGGSSGLQWLMRNVQKDVFPELWQLRTQL</sequence>
<comment type="pathway">
    <text evidence="1">Amino-acid degradation; L-tryptophan degradation via kynurenine pathway; L-kynurenine from L-tryptophan: step 1/2.</text>
</comment>
<comment type="function">
    <text evidence="1">Heme-dependent dioxygenase that catalyzes the oxidative cleavage of the L-tryptophan (L-Trp) pyrrole ring and converts L-tryptophan to N-formyl-L-kynurenine. Catalyzes the oxidative cleavage of the indole moiety.</text>
</comment>
<dbReference type="SUPFAM" id="SSF140959">
    <property type="entry name" value="Indolic compounds 2,3-dioxygenase-like"/>
    <property type="match status" value="1"/>
</dbReference>
<evidence type="ECO:0000256" key="2">
    <source>
        <dbReference type="SAM" id="MobiDB-lite"/>
    </source>
</evidence>
<dbReference type="RefSeq" id="WP_011291368.1">
    <property type="nucleotide sequence ID" value="NZ_AOSG01000023.1"/>
</dbReference>
<evidence type="ECO:0000313" key="4">
    <source>
        <dbReference type="Proteomes" id="UP000014184"/>
    </source>
</evidence>
<dbReference type="PANTHER" id="PTHR10138">
    <property type="entry name" value="TRYPTOPHAN 2,3-DIOXYGENASE"/>
    <property type="match status" value="1"/>
</dbReference>
<feature type="region of interest" description="Disordered" evidence="2">
    <location>
        <begin position="1"/>
        <end position="21"/>
    </location>
</feature>
<keyword evidence="1" id="KW-0823">Tryptophan catabolism</keyword>
<comment type="caution">
    <text evidence="3">The sequence shown here is derived from an EMBL/GenBank/DDBJ whole genome shotgun (WGS) entry which is preliminary data.</text>
</comment>
<keyword evidence="1" id="KW-0560">Oxidoreductase</keyword>
<evidence type="ECO:0000313" key="3">
    <source>
        <dbReference type="EMBL" id="EOR71927.1"/>
    </source>
</evidence>
<keyword evidence="1" id="KW-0408">Iron</keyword>
<feature type="binding site" description="axial binding residue" evidence="1">
    <location>
        <position position="244"/>
    </location>
    <ligand>
        <name>heme</name>
        <dbReference type="ChEBI" id="CHEBI:30413"/>
    </ligand>
    <ligandPart>
        <name>Fe</name>
        <dbReference type="ChEBI" id="CHEBI:18248"/>
    </ligandPart>
</feature>
<comment type="similarity">
    <text evidence="1">Belongs to the tryptophan 2,3-dioxygenase family.</text>
</comment>
<dbReference type="GO" id="GO:0019441">
    <property type="term" value="P:L-tryptophan catabolic process to kynurenine"/>
    <property type="evidence" value="ECO:0007669"/>
    <property type="project" value="UniProtKB-UniRule"/>
</dbReference>
<organism evidence="3 4">
    <name type="scientific">Thermobifida fusca TM51</name>
    <dbReference type="NCBI Taxonomy" id="1169414"/>
    <lineage>
        <taxon>Bacteria</taxon>
        <taxon>Bacillati</taxon>
        <taxon>Actinomycetota</taxon>
        <taxon>Actinomycetes</taxon>
        <taxon>Streptosporangiales</taxon>
        <taxon>Nocardiopsidaceae</taxon>
        <taxon>Thermobifida</taxon>
    </lineage>
</organism>
<dbReference type="AlphaFoldDB" id="A0A9P2WQV0"/>
<dbReference type="PANTHER" id="PTHR10138:SF0">
    <property type="entry name" value="TRYPTOPHAN 2,3-DIOXYGENASE"/>
    <property type="match status" value="1"/>
</dbReference>
<comment type="catalytic activity">
    <reaction evidence="1">
        <text>L-tryptophan + O2 = N-formyl-L-kynurenine</text>
        <dbReference type="Rhea" id="RHEA:24536"/>
        <dbReference type="ChEBI" id="CHEBI:15379"/>
        <dbReference type="ChEBI" id="CHEBI:57912"/>
        <dbReference type="ChEBI" id="CHEBI:58629"/>
        <dbReference type="EC" id="1.13.11.11"/>
    </reaction>
</comment>
<dbReference type="EMBL" id="AOSG01000023">
    <property type="protein sequence ID" value="EOR71927.1"/>
    <property type="molecule type" value="Genomic_DNA"/>
</dbReference>
<reference evidence="3 4" key="1">
    <citation type="journal article" date="2013" name="Genome Announc.">
        <title>Draft Genome Sequence of the Lignocellulose Decomposer Thermobifida fusca Strain TM51.</title>
        <authorList>
            <person name="Toth A."/>
            <person name="Barna T."/>
            <person name="Nagy I."/>
            <person name="Horvath B."/>
            <person name="Nagy I."/>
            <person name="Tancsics A."/>
            <person name="Kriszt B."/>
            <person name="Baka E."/>
            <person name="Fekete C."/>
            <person name="Kukolya J."/>
        </authorList>
    </citation>
    <scope>NUCLEOTIDE SEQUENCE [LARGE SCALE GENOMIC DNA]</scope>
    <source>
        <strain evidence="3 4">TM51</strain>
    </source>
</reference>